<dbReference type="KEGG" id="mes:Meso_2085"/>
<keyword evidence="2" id="KW-0732">Signal</keyword>
<gene>
    <name evidence="3" type="ordered locus">Meso_2085</name>
</gene>
<dbReference type="STRING" id="266779.Meso_2085"/>
<dbReference type="OrthoDB" id="193051at2"/>
<feature type="chain" id="PRO_5004180090" description="DUF2937 family protein" evidence="2">
    <location>
        <begin position="24"/>
        <end position="170"/>
    </location>
</feature>
<dbReference type="HOGENOM" id="CLU_112807_0_0_5"/>
<evidence type="ECO:0000313" key="3">
    <source>
        <dbReference type="EMBL" id="ABG63478.1"/>
    </source>
</evidence>
<feature type="signal peptide" evidence="2">
    <location>
        <begin position="1"/>
        <end position="23"/>
    </location>
</feature>
<keyword evidence="1" id="KW-0472">Membrane</keyword>
<dbReference type="AlphaFoldDB" id="Q11GJ7"/>
<evidence type="ECO:0000256" key="1">
    <source>
        <dbReference type="SAM" id="Phobius"/>
    </source>
</evidence>
<sequence precursor="true">MVRPGTIAAVLTSLAAGMATSQAPEFAQQYRQRLEGARQELTRVVGEFDEDASRNDLDRQRALALQETSQEAFIRDRAQSMRRVIARAEHLDQQAARLAELPRVLRPVAVITDPDGTVFAGTMRDFEPAVPLTSHGLIWTAVGLLLGFGFFRLITLPFRRRRTKPAEARQ</sequence>
<accession>Q11GJ7</accession>
<organism evidence="3">
    <name type="scientific">Chelativorans sp. (strain BNC1)</name>
    <dbReference type="NCBI Taxonomy" id="266779"/>
    <lineage>
        <taxon>Bacteria</taxon>
        <taxon>Pseudomonadati</taxon>
        <taxon>Pseudomonadota</taxon>
        <taxon>Alphaproteobacteria</taxon>
        <taxon>Hyphomicrobiales</taxon>
        <taxon>Phyllobacteriaceae</taxon>
        <taxon>Chelativorans</taxon>
    </lineage>
</organism>
<dbReference type="Pfam" id="PF11157">
    <property type="entry name" value="DUF2937"/>
    <property type="match status" value="1"/>
</dbReference>
<protein>
    <recommendedName>
        <fullName evidence="4">DUF2937 family protein</fullName>
    </recommendedName>
</protein>
<evidence type="ECO:0008006" key="4">
    <source>
        <dbReference type="Google" id="ProtNLM"/>
    </source>
</evidence>
<dbReference type="eggNOG" id="ENOG5032RKN">
    <property type="taxonomic scope" value="Bacteria"/>
</dbReference>
<proteinExistence type="predicted"/>
<keyword evidence="1" id="KW-1133">Transmembrane helix</keyword>
<dbReference type="EMBL" id="CP000390">
    <property type="protein sequence ID" value="ABG63478.1"/>
    <property type="molecule type" value="Genomic_DNA"/>
</dbReference>
<name>Q11GJ7_CHESB</name>
<reference evidence="3" key="1">
    <citation type="submission" date="2006-06" db="EMBL/GenBank/DDBJ databases">
        <title>Complete sequence of chromosome of Chelativorans sp. BNC1.</title>
        <authorList>
            <consortium name="US DOE Joint Genome Institute"/>
            <person name="Copeland A."/>
            <person name="Lucas S."/>
            <person name="Lapidus A."/>
            <person name="Barry K."/>
            <person name="Detter J.C."/>
            <person name="Glavina del Rio T."/>
            <person name="Hammon N."/>
            <person name="Israni S."/>
            <person name="Dalin E."/>
            <person name="Tice H."/>
            <person name="Pitluck S."/>
            <person name="Chertkov O."/>
            <person name="Brettin T."/>
            <person name="Bruce D."/>
            <person name="Han C."/>
            <person name="Tapia R."/>
            <person name="Gilna P."/>
            <person name="Schmutz J."/>
            <person name="Larimer F."/>
            <person name="Land M."/>
            <person name="Hauser L."/>
            <person name="Kyrpides N."/>
            <person name="Mikhailova N."/>
            <person name="Richardson P."/>
        </authorList>
    </citation>
    <scope>NUCLEOTIDE SEQUENCE</scope>
    <source>
        <strain evidence="3">BNC1</strain>
    </source>
</reference>
<evidence type="ECO:0000256" key="2">
    <source>
        <dbReference type="SAM" id="SignalP"/>
    </source>
</evidence>
<dbReference type="InterPro" id="IPR022584">
    <property type="entry name" value="DUF2937"/>
</dbReference>
<keyword evidence="1" id="KW-0812">Transmembrane</keyword>
<feature type="transmembrane region" description="Helical" evidence="1">
    <location>
        <begin position="136"/>
        <end position="154"/>
    </location>
</feature>